<protein>
    <submittedName>
        <fullName evidence="1">Uncharacterized protein</fullName>
    </submittedName>
</protein>
<evidence type="ECO:0000313" key="1">
    <source>
        <dbReference type="EMBL" id="KGJ23049.1"/>
    </source>
</evidence>
<organism evidence="1 2">
    <name type="scientific">Paracoccus sanguinis</name>
    <dbReference type="NCBI Taxonomy" id="1545044"/>
    <lineage>
        <taxon>Bacteria</taxon>
        <taxon>Pseudomonadati</taxon>
        <taxon>Pseudomonadota</taxon>
        <taxon>Alphaproteobacteria</taxon>
        <taxon>Rhodobacterales</taxon>
        <taxon>Paracoccaceae</taxon>
        <taxon>Paracoccus</taxon>
    </lineage>
</organism>
<dbReference type="Proteomes" id="UP000029858">
    <property type="component" value="Unassembled WGS sequence"/>
</dbReference>
<comment type="caution">
    <text evidence="1">The sequence shown here is derived from an EMBL/GenBank/DDBJ whole genome shotgun (WGS) entry which is preliminary data.</text>
</comment>
<reference evidence="1 2" key="2">
    <citation type="submission" date="2014-10" db="EMBL/GenBank/DDBJ databases">
        <title>Paracoccus sanguinis sp. nov., isolated from clinical specimens of New York State patients.</title>
        <authorList>
            <person name="Mingle L.A."/>
            <person name="Cole J.A."/>
            <person name="Lapierre P."/>
            <person name="Musser K.A."/>
        </authorList>
    </citation>
    <scope>NUCLEOTIDE SEQUENCE [LARGE SCALE GENOMIC DNA]</scope>
    <source>
        <strain evidence="1 2">5503</strain>
    </source>
</reference>
<dbReference type="InterPro" id="IPR009874">
    <property type="entry name" value="DUF1428"/>
</dbReference>
<accession>A0A099GGI9</accession>
<gene>
    <name evidence="1" type="ORF">IX56_04625</name>
</gene>
<evidence type="ECO:0000313" key="2">
    <source>
        <dbReference type="Proteomes" id="UP000029858"/>
    </source>
</evidence>
<dbReference type="Pfam" id="PF07237">
    <property type="entry name" value="DUF1428"/>
    <property type="match status" value="2"/>
</dbReference>
<dbReference type="AlphaFoldDB" id="A0A099GGI9"/>
<dbReference type="InterPro" id="IPR011008">
    <property type="entry name" value="Dimeric_a/b-barrel"/>
</dbReference>
<accession>A0A099GJV3</accession>
<dbReference type="EMBL" id="JRKQ01000013">
    <property type="protein sequence ID" value="KGJ23049.1"/>
    <property type="molecule type" value="Genomic_DNA"/>
</dbReference>
<dbReference type="RefSeq" id="WP_036699920.1">
    <property type="nucleotide sequence ID" value="NZ_CP051542.1"/>
</dbReference>
<sequence>MSYHTGSVAAVPTANREAYRAHAARAWPHFQRRGALRMVETWGEDVPDGTRTDFRRAVQATPDETVVFSWIEWPDRATCDAAWGDMMADESMGAEMGEMPFDGQRMFWGGFSTVLDEGETRPGAWVQGFVLAVPEGNRDAFAALARASWEGFRARGALRQAELWGEDVPHGKTTDFYRATQAEAGEVPVFAWIEWPDRATCDAAARAMQADAGGQPMPEMPFDGKRMFWGGFAPLFDSREGR</sequence>
<name>A0A099GGI9_9RHOB</name>
<reference evidence="1 2" key="1">
    <citation type="submission" date="2014-09" db="EMBL/GenBank/DDBJ databases">
        <authorList>
            <person name="McGinnis J.M."/>
            <person name="Wolfgang W.J."/>
        </authorList>
    </citation>
    <scope>NUCLEOTIDE SEQUENCE [LARGE SCALE GENOMIC DNA]</scope>
    <source>
        <strain evidence="1 2">5503</strain>
    </source>
</reference>
<dbReference type="SUPFAM" id="SSF54909">
    <property type="entry name" value="Dimeric alpha+beta barrel"/>
    <property type="match status" value="2"/>
</dbReference>
<dbReference type="Gene3D" id="3.30.70.100">
    <property type="match status" value="2"/>
</dbReference>
<proteinExistence type="predicted"/>